<keyword evidence="4" id="KW-1185">Reference proteome</keyword>
<organism evidence="3 4">
    <name type="scientific">Plasmodium ovale wallikeri</name>
    <dbReference type="NCBI Taxonomy" id="864142"/>
    <lineage>
        <taxon>Eukaryota</taxon>
        <taxon>Sar</taxon>
        <taxon>Alveolata</taxon>
        <taxon>Apicomplexa</taxon>
        <taxon>Aconoidasida</taxon>
        <taxon>Haemosporida</taxon>
        <taxon>Plasmodiidae</taxon>
        <taxon>Plasmodium</taxon>
        <taxon>Plasmodium (Plasmodium)</taxon>
    </lineage>
</organism>
<evidence type="ECO:0000256" key="2">
    <source>
        <dbReference type="SAM" id="SignalP"/>
    </source>
</evidence>
<evidence type="ECO:0000256" key="1">
    <source>
        <dbReference type="SAM" id="MobiDB-lite"/>
    </source>
</evidence>
<dbReference type="Proteomes" id="UP000078555">
    <property type="component" value="Unassembled WGS sequence"/>
</dbReference>
<dbReference type="AlphaFoldDB" id="A0A1A8ZI80"/>
<name>A0A1A8ZI80_PLAOA</name>
<gene>
    <name evidence="3" type="ORF">POVWA1_048150</name>
</gene>
<proteinExistence type="predicted"/>
<keyword evidence="2" id="KW-0732">Signal</keyword>
<accession>A0A1A8ZI80</accession>
<reference evidence="4" key="1">
    <citation type="submission" date="2016-05" db="EMBL/GenBank/DDBJ databases">
        <authorList>
            <person name="Naeem R."/>
        </authorList>
    </citation>
    <scope>NUCLEOTIDE SEQUENCE [LARGE SCALE GENOMIC DNA]</scope>
</reference>
<feature type="signal peptide" evidence="2">
    <location>
        <begin position="1"/>
        <end position="19"/>
    </location>
</feature>
<evidence type="ECO:0000313" key="3">
    <source>
        <dbReference type="EMBL" id="SBT43583.1"/>
    </source>
</evidence>
<feature type="chain" id="PRO_5008382675" evidence="2">
    <location>
        <begin position="20"/>
        <end position="176"/>
    </location>
</feature>
<protein>
    <submittedName>
        <fullName evidence="3">Uncharacterized protein</fullName>
    </submittedName>
</protein>
<dbReference type="EMBL" id="FLRD01000130">
    <property type="protein sequence ID" value="SBT43583.1"/>
    <property type="molecule type" value="Genomic_DNA"/>
</dbReference>
<sequence length="176" mass="20397">MRCPFGSFLWGVIRQLSLGTDSDGEYVHFFEGLKWQEHAQKEGTQVQTHTRTHTGVEEDPANGGKRKSDLHKNGFHKSRILKNGKWSHIGFFAKVLADSGQNGCVRSCIFFFFFFFFMDHKNCKWITTRWKLMQIECLEKGRKSVCKCTCTLLTDASMDIKKKKKKKKEDSESICK</sequence>
<evidence type="ECO:0000313" key="4">
    <source>
        <dbReference type="Proteomes" id="UP000078555"/>
    </source>
</evidence>
<feature type="region of interest" description="Disordered" evidence="1">
    <location>
        <begin position="41"/>
        <end position="68"/>
    </location>
</feature>